<keyword evidence="3" id="KW-1185">Reference proteome</keyword>
<dbReference type="Gene3D" id="3.40.50.720">
    <property type="entry name" value="NAD(P)-binding Rossmann-like Domain"/>
    <property type="match status" value="1"/>
</dbReference>
<gene>
    <name evidence="2" type="ORF">KFK14_20040</name>
</gene>
<evidence type="ECO:0000313" key="2">
    <source>
        <dbReference type="EMBL" id="QUT05261.1"/>
    </source>
</evidence>
<reference evidence="2" key="1">
    <citation type="submission" date="2021-04" db="EMBL/GenBank/DDBJ databases">
        <title>Isolation of p-tert-butylphenol degrading bacteria Sphingobium phenoxybenzoativorans Tas13 from active sludge.</title>
        <authorList>
            <person name="Li Y."/>
        </authorList>
    </citation>
    <scope>NUCLEOTIDE SEQUENCE</scope>
    <source>
        <strain evidence="2">Tas13</strain>
    </source>
</reference>
<dbReference type="RefSeq" id="WP_212608937.1">
    <property type="nucleotide sequence ID" value="NZ_CP073910.1"/>
</dbReference>
<evidence type="ECO:0000313" key="3">
    <source>
        <dbReference type="Proteomes" id="UP000681425"/>
    </source>
</evidence>
<dbReference type="Proteomes" id="UP000681425">
    <property type="component" value="Chromosome"/>
</dbReference>
<sequence>MRILLTGSSGWLGRYLAPRLRDAGHDVVGLDVAQGVDTHVVGSVADRALIDRTFADHGIEAVIHAGALHKPDIIRYPAQAFVEVNVTGTLNLLEAAVAAGHDRFIFTSTTSLMISKAIRAGKSGGARSAAWLDETSGPLEPRNIYGVTKLAAEHLCRLHHLEHGINVAILRTGRFFPEDDDMAHEIAHDGPNTKANEFLNRRLTVEDAAEAHLAALDHAPGLGCETFVLSAPTPFSREDAEQLVADAPAVIARHFPDAAALYAKAGWSLPAHIDRIYDAAKAERLIGFRCRTDFRSILDALRDGAPPPFDHDPGYVSPKERAGVS</sequence>
<dbReference type="AlphaFoldDB" id="A0A975Q139"/>
<evidence type="ECO:0000259" key="1">
    <source>
        <dbReference type="Pfam" id="PF01370"/>
    </source>
</evidence>
<dbReference type="Pfam" id="PF01370">
    <property type="entry name" value="Epimerase"/>
    <property type="match status" value="1"/>
</dbReference>
<dbReference type="InterPro" id="IPR036291">
    <property type="entry name" value="NAD(P)-bd_dom_sf"/>
</dbReference>
<proteinExistence type="predicted"/>
<dbReference type="CDD" id="cd08946">
    <property type="entry name" value="SDR_e"/>
    <property type="match status" value="1"/>
</dbReference>
<dbReference type="PANTHER" id="PTHR43245">
    <property type="entry name" value="BIFUNCTIONAL POLYMYXIN RESISTANCE PROTEIN ARNA"/>
    <property type="match status" value="1"/>
</dbReference>
<feature type="domain" description="NAD-dependent epimerase/dehydratase" evidence="1">
    <location>
        <begin position="3"/>
        <end position="218"/>
    </location>
</feature>
<accession>A0A975Q139</accession>
<dbReference type="KEGG" id="spph:KFK14_20040"/>
<dbReference type="InterPro" id="IPR001509">
    <property type="entry name" value="Epimerase_deHydtase"/>
</dbReference>
<dbReference type="EMBL" id="CP073910">
    <property type="protein sequence ID" value="QUT05261.1"/>
    <property type="molecule type" value="Genomic_DNA"/>
</dbReference>
<dbReference type="InterPro" id="IPR050177">
    <property type="entry name" value="Lipid_A_modif_metabolic_enz"/>
</dbReference>
<protein>
    <submittedName>
        <fullName evidence="2">NAD(P)-dependent oxidoreductase</fullName>
    </submittedName>
</protein>
<dbReference type="SUPFAM" id="SSF51735">
    <property type="entry name" value="NAD(P)-binding Rossmann-fold domains"/>
    <property type="match status" value="1"/>
</dbReference>
<dbReference type="PANTHER" id="PTHR43245:SF54">
    <property type="entry name" value="BLL0593 PROTEIN"/>
    <property type="match status" value="1"/>
</dbReference>
<name>A0A975Q139_9SPHN</name>
<organism evidence="2 3">
    <name type="scientific">Sphingobium phenoxybenzoativorans</name>
    <dbReference type="NCBI Taxonomy" id="1592790"/>
    <lineage>
        <taxon>Bacteria</taxon>
        <taxon>Pseudomonadati</taxon>
        <taxon>Pseudomonadota</taxon>
        <taxon>Alphaproteobacteria</taxon>
        <taxon>Sphingomonadales</taxon>
        <taxon>Sphingomonadaceae</taxon>
        <taxon>Sphingobium</taxon>
    </lineage>
</organism>